<evidence type="ECO:0000313" key="7">
    <source>
        <dbReference type="Proteomes" id="UP000270743"/>
    </source>
</evidence>
<dbReference type="Proteomes" id="UP000270743">
    <property type="component" value="Unassembled WGS sequence"/>
</dbReference>
<dbReference type="AlphaFoldDB" id="A0A447IPW2"/>
<dbReference type="PANTHER" id="PTHR38340">
    <property type="entry name" value="S-LAYER PROTEIN"/>
    <property type="match status" value="1"/>
</dbReference>
<comment type="subcellular location">
    <subcellularLocation>
        <location evidence="2">Secreted</location>
    </subcellularLocation>
</comment>
<name>A0A447IPW2_9RHOB</name>
<dbReference type="Gene3D" id="2.150.10.10">
    <property type="entry name" value="Serralysin-like metalloprotease, C-terminal"/>
    <property type="match status" value="2"/>
</dbReference>
<evidence type="ECO:0000256" key="4">
    <source>
        <dbReference type="ARBA" id="ARBA00022737"/>
    </source>
</evidence>
<dbReference type="InterPro" id="IPR001343">
    <property type="entry name" value="Hemolysn_Ca-bd"/>
</dbReference>
<accession>A0A447IPW2</accession>
<dbReference type="EMBL" id="UZWE01000036">
    <property type="protein sequence ID" value="VDS09419.1"/>
    <property type="molecule type" value="Genomic_DNA"/>
</dbReference>
<keyword evidence="4" id="KW-0677">Repeat</keyword>
<dbReference type="Pfam" id="PF00353">
    <property type="entry name" value="HemolysinCabind"/>
    <property type="match status" value="2"/>
</dbReference>
<comment type="cofactor">
    <cofactor evidence="1">
        <name>Ca(2+)</name>
        <dbReference type="ChEBI" id="CHEBI:29108"/>
    </cofactor>
</comment>
<reference evidence="6 7" key="1">
    <citation type="submission" date="2018-12" db="EMBL/GenBank/DDBJ databases">
        <authorList>
            <person name="Criscuolo A."/>
        </authorList>
    </citation>
    <scope>NUCLEOTIDE SEQUENCE [LARGE SCALE GENOMIC DNA]</scope>
    <source>
        <strain evidence="6">ACIP1116241</strain>
    </source>
</reference>
<evidence type="ECO:0000256" key="2">
    <source>
        <dbReference type="ARBA" id="ARBA00004613"/>
    </source>
</evidence>
<evidence type="ECO:0000256" key="3">
    <source>
        <dbReference type="ARBA" id="ARBA00022525"/>
    </source>
</evidence>
<evidence type="ECO:0000256" key="1">
    <source>
        <dbReference type="ARBA" id="ARBA00001913"/>
    </source>
</evidence>
<dbReference type="RefSeq" id="WP_126155050.1">
    <property type="nucleotide sequence ID" value="NZ_UZWE01000036.1"/>
</dbReference>
<feature type="domain" description="Peptidase M10 serralysin C-terminal" evidence="5">
    <location>
        <begin position="155"/>
        <end position="318"/>
    </location>
</feature>
<dbReference type="InterPro" id="IPR018511">
    <property type="entry name" value="Hemolysin-typ_Ca-bd_CS"/>
</dbReference>
<evidence type="ECO:0000313" key="6">
    <source>
        <dbReference type="EMBL" id="VDS09419.1"/>
    </source>
</evidence>
<evidence type="ECO:0000259" key="5">
    <source>
        <dbReference type="Pfam" id="PF08548"/>
    </source>
</evidence>
<dbReference type="PROSITE" id="PS00330">
    <property type="entry name" value="HEMOLYSIN_CALCIUM"/>
    <property type="match status" value="3"/>
</dbReference>
<dbReference type="GO" id="GO:0005615">
    <property type="term" value="C:extracellular space"/>
    <property type="evidence" value="ECO:0007669"/>
    <property type="project" value="InterPro"/>
</dbReference>
<organism evidence="6 7">
    <name type="scientific">Paracoccus haematequi</name>
    <dbReference type="NCBI Taxonomy" id="2491866"/>
    <lineage>
        <taxon>Bacteria</taxon>
        <taxon>Pseudomonadati</taxon>
        <taxon>Pseudomonadota</taxon>
        <taxon>Alphaproteobacteria</taxon>
        <taxon>Rhodobacterales</taxon>
        <taxon>Paracoccaceae</taxon>
        <taxon>Paracoccus</taxon>
    </lineage>
</organism>
<gene>
    <name evidence="6" type="primary">hlyA_3</name>
    <name evidence="6" type="ORF">PARHAE_02621</name>
</gene>
<keyword evidence="3" id="KW-0964">Secreted</keyword>
<keyword evidence="7" id="KW-1185">Reference proteome</keyword>
<dbReference type="InterPro" id="IPR011049">
    <property type="entry name" value="Serralysin-like_metalloprot_C"/>
</dbReference>
<dbReference type="GO" id="GO:0005509">
    <property type="term" value="F:calcium ion binding"/>
    <property type="evidence" value="ECO:0007669"/>
    <property type="project" value="InterPro"/>
</dbReference>
<dbReference type="Pfam" id="PF08548">
    <property type="entry name" value="Peptidase_M10_C"/>
    <property type="match status" value="1"/>
</dbReference>
<dbReference type="SUPFAM" id="SSF51120">
    <property type="entry name" value="beta-Roll"/>
    <property type="match status" value="1"/>
</dbReference>
<proteinExistence type="predicted"/>
<dbReference type="InterPro" id="IPR050557">
    <property type="entry name" value="RTX_toxin/Mannuronan_C5-epim"/>
</dbReference>
<dbReference type="PRINTS" id="PR00313">
    <property type="entry name" value="CABNDNGRPT"/>
</dbReference>
<dbReference type="InterPro" id="IPR013858">
    <property type="entry name" value="Peptidase_M10B_C"/>
</dbReference>
<dbReference type="PANTHER" id="PTHR38340:SF1">
    <property type="entry name" value="S-LAYER PROTEIN"/>
    <property type="match status" value="1"/>
</dbReference>
<protein>
    <submittedName>
        <fullName evidence="6">Hemolysin, chromosomal</fullName>
    </submittedName>
</protein>
<sequence length="319" mass="34038">MTTVTAHYKVDSLAIDLNFYSRNFYEDAFYDNIGFQYGGKVYQDAYLINGWDGYADTIITFLGNGMRFNAWGDVVGGTVTALVEEGYYGPEIWSAQNFSVSAASIYKAALTYGNADDRAVLAKMMAGDDTVNLSAFNDRFEGWAGNDRIWGHAGNDTLIGGAGHDALSGGSGSDRLQGGDGNDRLFGAAGNDLLEGGTGGDMLEGGAGRDKMYGGADAVRDVFVFRARTDTAVGSQRDSILQFRSGQDDIDLSPIDANLSRAGNQAFAFAGTAAAAHSLWYVKTADGILLRGDVNGNRTADFEIWIDDAARLGATDFIL</sequence>
<dbReference type="OrthoDB" id="7835834at2"/>